<dbReference type="GO" id="GO:0016491">
    <property type="term" value="F:oxidoreductase activity"/>
    <property type="evidence" value="ECO:0007669"/>
    <property type="project" value="InterPro"/>
</dbReference>
<reference evidence="1 2" key="1">
    <citation type="submission" date="2017-07" db="EMBL/GenBank/DDBJ databases">
        <title>Genome Sequence of Sulfitobacter pseudonitzschiae Strain SMR1 Isolated from a culture of the Diatom Skeletonema marinoi.</title>
        <authorList>
            <person name="Topel M."/>
            <person name="Pinder M.I.M."/>
            <person name="Johansson O.N."/>
            <person name="Kourtchenko O."/>
            <person name="Godhe A."/>
            <person name="Clarke A.K."/>
        </authorList>
    </citation>
    <scope>NUCLEOTIDE SEQUENCE [LARGE SCALE GENOMIC DNA]</scope>
    <source>
        <strain evidence="1 2">SMR1</strain>
        <plasmid evidence="1 2">pSMR1-2</plasmid>
    </source>
</reference>
<evidence type="ECO:0000313" key="1">
    <source>
        <dbReference type="EMBL" id="ASM74746.1"/>
    </source>
</evidence>
<name>A0A221K6Y8_9RHOB</name>
<evidence type="ECO:0000313" key="2">
    <source>
        <dbReference type="Proteomes" id="UP000199754"/>
    </source>
</evidence>
<accession>A0A221K6Y8</accession>
<dbReference type="SUPFAM" id="SSF53720">
    <property type="entry name" value="ALDH-like"/>
    <property type="match status" value="1"/>
</dbReference>
<proteinExistence type="predicted"/>
<organism evidence="1 2">
    <name type="scientific">Pseudosulfitobacter pseudonitzschiae</name>
    <dbReference type="NCBI Taxonomy" id="1402135"/>
    <lineage>
        <taxon>Bacteria</taxon>
        <taxon>Pseudomonadati</taxon>
        <taxon>Pseudomonadota</taxon>
        <taxon>Alphaproteobacteria</taxon>
        <taxon>Rhodobacterales</taxon>
        <taxon>Roseobacteraceae</taxon>
        <taxon>Pseudosulfitobacter</taxon>
    </lineage>
</organism>
<sequence>MGEIYKNLIDCTWRTADETSQNRNPSDVSDLIGLYAIGGAQDVSDAEEAAQAAAAS</sequence>
<dbReference type="Proteomes" id="UP000199754">
    <property type="component" value="Plasmid pSMR1-2"/>
</dbReference>
<dbReference type="InterPro" id="IPR016161">
    <property type="entry name" value="Ald_DH/histidinol_DH"/>
</dbReference>
<dbReference type="RefSeq" id="WP_157729062.1">
    <property type="nucleotide sequence ID" value="NZ_CP022417.1"/>
</dbReference>
<dbReference type="EMBL" id="CP022417">
    <property type="protein sequence ID" value="ASM74746.1"/>
    <property type="molecule type" value="Genomic_DNA"/>
</dbReference>
<gene>
    <name evidence="1" type="ORF">SULPSESMR1_03819</name>
</gene>
<keyword evidence="1" id="KW-0614">Plasmid</keyword>
<dbReference type="KEGG" id="spse:SULPSESMR1_03819"/>
<dbReference type="AlphaFoldDB" id="A0A221K6Y8"/>
<keyword evidence="2" id="KW-1185">Reference proteome</keyword>
<geneLocation type="plasmid" evidence="1 2">
    <name>pSMR1-2</name>
</geneLocation>
<protein>
    <submittedName>
        <fullName evidence="1">Aldehyde dehydrogenase</fullName>
    </submittedName>
</protein>